<dbReference type="Proteomes" id="UP000465601">
    <property type="component" value="Unassembled WGS sequence"/>
</dbReference>
<dbReference type="OrthoDB" id="9803966at2"/>
<reference evidence="1 2" key="1">
    <citation type="submission" date="2019-10" db="EMBL/GenBank/DDBJ databases">
        <title>Alkaliphilus serpentinus sp. nov. and Alkaliphilus pronyensis sp. nov., two novel anaerobic alkaliphilic species isolated from the serpentinized-hosted hydrothermal field of the Prony Bay (New Caledonia).</title>
        <authorList>
            <person name="Postec A."/>
        </authorList>
    </citation>
    <scope>NUCLEOTIDE SEQUENCE [LARGE SCALE GENOMIC DNA]</scope>
    <source>
        <strain evidence="1 2">LacT</strain>
    </source>
</reference>
<sequence>MKRLILTSTGFDNKDIEKKFLELVGLPSEEIKVIFVPTAAITEEQKEIIPLCKKDLLNAGVSEENIIAYDLDRIITAEEISNWGLLIYQ</sequence>
<dbReference type="Gene3D" id="3.40.50.880">
    <property type="match status" value="1"/>
</dbReference>
<evidence type="ECO:0000313" key="1">
    <source>
        <dbReference type="EMBL" id="KAB3529408.1"/>
    </source>
</evidence>
<dbReference type="InterPro" id="IPR029062">
    <property type="entry name" value="Class_I_gatase-like"/>
</dbReference>
<keyword evidence="2" id="KW-1185">Reference proteome</keyword>
<dbReference type="EMBL" id="WBZB01000032">
    <property type="protein sequence ID" value="KAB3529408.1"/>
    <property type="molecule type" value="Genomic_DNA"/>
</dbReference>
<protein>
    <submittedName>
        <fullName evidence="1">Uncharacterized protein</fullName>
    </submittedName>
</protein>
<proteinExistence type="predicted"/>
<organism evidence="1 2">
    <name type="scientific">Alkaliphilus serpentinus</name>
    <dbReference type="NCBI Taxonomy" id="1482731"/>
    <lineage>
        <taxon>Bacteria</taxon>
        <taxon>Bacillati</taxon>
        <taxon>Bacillota</taxon>
        <taxon>Clostridia</taxon>
        <taxon>Peptostreptococcales</taxon>
        <taxon>Natronincolaceae</taxon>
        <taxon>Alkaliphilus</taxon>
    </lineage>
</organism>
<name>A0A833HND0_9FIRM</name>
<gene>
    <name evidence="1" type="ORF">F8153_09245</name>
</gene>
<dbReference type="AlphaFoldDB" id="A0A833HND0"/>
<comment type="caution">
    <text evidence="1">The sequence shown here is derived from an EMBL/GenBank/DDBJ whole genome shotgun (WGS) entry which is preliminary data.</text>
</comment>
<dbReference type="RefSeq" id="WP_151866072.1">
    <property type="nucleotide sequence ID" value="NZ_WBZB01000032.1"/>
</dbReference>
<evidence type="ECO:0000313" key="2">
    <source>
        <dbReference type="Proteomes" id="UP000465601"/>
    </source>
</evidence>
<accession>A0A833HND0</accession>